<reference evidence="3 4" key="1">
    <citation type="journal article" date="2018" name="Mol. Plant">
        <title>The genome of Artemisia annua provides insight into the evolution of Asteraceae family and artemisinin biosynthesis.</title>
        <authorList>
            <person name="Shen Q."/>
            <person name="Zhang L."/>
            <person name="Liao Z."/>
            <person name="Wang S."/>
            <person name="Yan T."/>
            <person name="Shi P."/>
            <person name="Liu M."/>
            <person name="Fu X."/>
            <person name="Pan Q."/>
            <person name="Wang Y."/>
            <person name="Lv Z."/>
            <person name="Lu X."/>
            <person name="Zhang F."/>
            <person name="Jiang W."/>
            <person name="Ma Y."/>
            <person name="Chen M."/>
            <person name="Hao X."/>
            <person name="Li L."/>
            <person name="Tang Y."/>
            <person name="Lv G."/>
            <person name="Zhou Y."/>
            <person name="Sun X."/>
            <person name="Brodelius P.E."/>
            <person name="Rose J.K.C."/>
            <person name="Tang K."/>
        </authorList>
    </citation>
    <scope>NUCLEOTIDE SEQUENCE [LARGE SCALE GENOMIC DNA]</scope>
    <source>
        <strain evidence="4">cv. Huhao1</strain>
        <tissue evidence="3">Leaf</tissue>
    </source>
</reference>
<comment type="caution">
    <text evidence="3">The sequence shown here is derived from an EMBL/GenBank/DDBJ whole genome shotgun (WGS) entry which is preliminary data.</text>
</comment>
<sequence length="191" mass="21841">MSKSKILVVEGTKYIGKKIVKASLDQRHPTYILMHREMGFEIEKLQMLLSFKKQGAHLVDGLFSDRQSLANALKQVDVVICTMSGVQFRSHTILLQLKLVDAIKEAGKIKPSRMESDVDYGNETFKDKMTLYLRPDENIITHNQLVEKWEKLSNKTLEKVHVSKEDFLASMKLDNDEGIRAALARMYTKVA</sequence>
<accession>A0A2U1M712</accession>
<dbReference type="GO" id="GO:0044550">
    <property type="term" value="P:secondary metabolite biosynthetic process"/>
    <property type="evidence" value="ECO:0007669"/>
    <property type="project" value="UniProtKB-ARBA"/>
</dbReference>
<evidence type="ECO:0000256" key="1">
    <source>
        <dbReference type="ARBA" id="ARBA00005725"/>
    </source>
</evidence>
<dbReference type="Gene3D" id="3.40.50.720">
    <property type="entry name" value="NAD(P)-binding Rossmann-like Domain"/>
    <property type="match status" value="1"/>
</dbReference>
<feature type="domain" description="NmrA-like" evidence="2">
    <location>
        <begin position="3"/>
        <end position="119"/>
    </location>
</feature>
<evidence type="ECO:0000259" key="2">
    <source>
        <dbReference type="Pfam" id="PF05368"/>
    </source>
</evidence>
<evidence type="ECO:0000313" key="3">
    <source>
        <dbReference type="EMBL" id="PWA57031.1"/>
    </source>
</evidence>
<evidence type="ECO:0000313" key="4">
    <source>
        <dbReference type="Proteomes" id="UP000245207"/>
    </source>
</evidence>
<dbReference type="InterPro" id="IPR008030">
    <property type="entry name" value="NmrA-like"/>
</dbReference>
<dbReference type="STRING" id="35608.A0A2U1M712"/>
<gene>
    <name evidence="3" type="ORF">CTI12_AA390230</name>
</gene>
<keyword evidence="4" id="KW-1185">Reference proteome</keyword>
<dbReference type="Proteomes" id="UP000245207">
    <property type="component" value="Unassembled WGS sequence"/>
</dbReference>
<dbReference type="InterPro" id="IPR050608">
    <property type="entry name" value="NmrA-type/Isoflavone_red_sf"/>
</dbReference>
<dbReference type="EMBL" id="PKPP01006284">
    <property type="protein sequence ID" value="PWA57031.1"/>
    <property type="molecule type" value="Genomic_DNA"/>
</dbReference>
<dbReference type="Pfam" id="PF05368">
    <property type="entry name" value="NmrA"/>
    <property type="match status" value="1"/>
</dbReference>
<comment type="similarity">
    <text evidence="1">Belongs to the NmrA-type oxidoreductase family. Isoflavone reductase subfamily.</text>
</comment>
<dbReference type="PANTHER" id="PTHR43349:SF4">
    <property type="entry name" value="PINORESINOL REDUCTASE 1-RELATED"/>
    <property type="match status" value="1"/>
</dbReference>
<dbReference type="GO" id="GO:0010283">
    <property type="term" value="F:pinoresinol reductase activity"/>
    <property type="evidence" value="ECO:0007669"/>
    <property type="project" value="UniProtKB-ARBA"/>
</dbReference>
<dbReference type="SUPFAM" id="SSF51735">
    <property type="entry name" value="NAD(P)-binding Rossmann-fold domains"/>
    <property type="match status" value="1"/>
</dbReference>
<dbReference type="AlphaFoldDB" id="A0A2U1M712"/>
<name>A0A2U1M712_ARTAN</name>
<dbReference type="PANTHER" id="PTHR43349">
    <property type="entry name" value="PINORESINOL REDUCTASE-RELATED"/>
    <property type="match status" value="1"/>
</dbReference>
<protein>
    <submittedName>
        <fullName evidence="3">NAD(P)-binding domain-containing protein</fullName>
    </submittedName>
</protein>
<dbReference type="OrthoDB" id="419598at2759"/>
<proteinExistence type="inferred from homology"/>
<organism evidence="3 4">
    <name type="scientific">Artemisia annua</name>
    <name type="common">Sweet wormwood</name>
    <dbReference type="NCBI Taxonomy" id="35608"/>
    <lineage>
        <taxon>Eukaryota</taxon>
        <taxon>Viridiplantae</taxon>
        <taxon>Streptophyta</taxon>
        <taxon>Embryophyta</taxon>
        <taxon>Tracheophyta</taxon>
        <taxon>Spermatophyta</taxon>
        <taxon>Magnoliopsida</taxon>
        <taxon>eudicotyledons</taxon>
        <taxon>Gunneridae</taxon>
        <taxon>Pentapetalae</taxon>
        <taxon>asterids</taxon>
        <taxon>campanulids</taxon>
        <taxon>Asterales</taxon>
        <taxon>Asteraceae</taxon>
        <taxon>Asteroideae</taxon>
        <taxon>Anthemideae</taxon>
        <taxon>Artemisiinae</taxon>
        <taxon>Artemisia</taxon>
    </lineage>
</organism>
<dbReference type="InterPro" id="IPR036291">
    <property type="entry name" value="NAD(P)-bd_dom_sf"/>
</dbReference>